<dbReference type="AlphaFoldDB" id="A0A5C0VKV4"/>
<dbReference type="Gene3D" id="3.30.530.20">
    <property type="match status" value="1"/>
</dbReference>
<dbReference type="InterPro" id="IPR023393">
    <property type="entry name" value="START-like_dom_sf"/>
</dbReference>
<dbReference type="CDD" id="cd07820">
    <property type="entry name" value="SRPBCC_3"/>
    <property type="match status" value="1"/>
</dbReference>
<dbReference type="SUPFAM" id="SSF55961">
    <property type="entry name" value="Bet v1-like"/>
    <property type="match status" value="1"/>
</dbReference>
<sequence>MKTYTLNFSQKLPISLAEAWDFFSSPLNLAKITPPGMNFIITSDYTEKTKMYEGMIITYKVSPLLGIKMDWMTEITSVKEHQYFIDEQRFGPFKFWHHEHHFEEIDGGVLMTDKLIYGIPFGPIGTIANALIVGKQTREIFEFREIAVEKLFGKYG</sequence>
<dbReference type="KEGG" id="pej:FYC62_09120"/>
<evidence type="ECO:0000313" key="1">
    <source>
        <dbReference type="EMBL" id="QEK51790.1"/>
    </source>
</evidence>
<evidence type="ECO:0000313" key="2">
    <source>
        <dbReference type="Proteomes" id="UP000323653"/>
    </source>
</evidence>
<accession>A0A5C0VKV4</accession>
<dbReference type="EMBL" id="CP043329">
    <property type="protein sequence ID" value="QEK51790.1"/>
    <property type="molecule type" value="Genomic_DNA"/>
</dbReference>
<proteinExistence type="predicted"/>
<protein>
    <submittedName>
        <fullName evidence="1">SRPBCC family protein</fullName>
    </submittedName>
</protein>
<reference evidence="1 2" key="1">
    <citation type="submission" date="2019-08" db="EMBL/GenBank/DDBJ databases">
        <title>Pedobacter sp. nov., isolated from Han river, South Korea.</title>
        <authorList>
            <person name="Lee D.-H."/>
            <person name="Kim Y.-S."/>
            <person name="Hwang E.-M."/>
            <person name="Le Tran T.C."/>
            <person name="Cha C.-J."/>
        </authorList>
    </citation>
    <scope>NUCLEOTIDE SEQUENCE [LARGE SCALE GENOMIC DNA]</scope>
    <source>
        <strain evidence="1 2">CJ43</strain>
    </source>
</reference>
<dbReference type="Proteomes" id="UP000323653">
    <property type="component" value="Chromosome"/>
</dbReference>
<gene>
    <name evidence="1" type="ORF">FYC62_09120</name>
</gene>
<organism evidence="1 2">
    <name type="scientific">Pedobacter aquae</name>
    <dbReference type="NCBI Taxonomy" id="2605747"/>
    <lineage>
        <taxon>Bacteria</taxon>
        <taxon>Pseudomonadati</taxon>
        <taxon>Bacteroidota</taxon>
        <taxon>Sphingobacteriia</taxon>
        <taxon>Sphingobacteriales</taxon>
        <taxon>Sphingobacteriaceae</taxon>
        <taxon>Pedobacter</taxon>
    </lineage>
</organism>
<dbReference type="RefSeq" id="WP_149074709.1">
    <property type="nucleotide sequence ID" value="NZ_CP043329.1"/>
</dbReference>
<keyword evidence="2" id="KW-1185">Reference proteome</keyword>
<name>A0A5C0VKV4_9SPHI</name>